<dbReference type="AlphaFoldDB" id="A0A1V4BLT6"/>
<dbReference type="InterPro" id="IPR011004">
    <property type="entry name" value="Trimer_LpxA-like_sf"/>
</dbReference>
<comment type="caution">
    <text evidence="10">The sequence shown here is derived from an EMBL/GenBank/DDBJ whole genome shotgun (WGS) entry which is preliminary data.</text>
</comment>
<evidence type="ECO:0000256" key="7">
    <source>
        <dbReference type="ARBA" id="ARBA00023315"/>
    </source>
</evidence>
<evidence type="ECO:0000256" key="2">
    <source>
        <dbReference type="ARBA" id="ARBA00022516"/>
    </source>
</evidence>
<dbReference type="PIRSF" id="PIRSF000456">
    <property type="entry name" value="UDP-GlcNAc_acltr"/>
    <property type="match status" value="1"/>
</dbReference>
<comment type="function">
    <text evidence="8">Involved in the biosynthesis of lipid A, a phosphorylated glycolipid that anchors the lipopolysaccharide to the outer membrane of the cell.</text>
</comment>
<evidence type="ECO:0000256" key="6">
    <source>
        <dbReference type="ARBA" id="ARBA00023098"/>
    </source>
</evidence>
<keyword evidence="3 8" id="KW-0441">Lipid A biosynthesis</keyword>
<keyword evidence="7 8" id="KW-0012">Acyltransferase</keyword>
<evidence type="ECO:0000313" key="11">
    <source>
        <dbReference type="Proteomes" id="UP000189835"/>
    </source>
</evidence>
<dbReference type="GO" id="GO:0016020">
    <property type="term" value="C:membrane"/>
    <property type="evidence" value="ECO:0007669"/>
    <property type="project" value="GOC"/>
</dbReference>
<dbReference type="Pfam" id="PF13720">
    <property type="entry name" value="Acetyltransf_11"/>
    <property type="match status" value="1"/>
</dbReference>
<evidence type="ECO:0000256" key="3">
    <source>
        <dbReference type="ARBA" id="ARBA00022556"/>
    </source>
</evidence>
<reference evidence="10 11" key="1">
    <citation type="submission" date="2017-02" db="EMBL/GenBank/DDBJ databases">
        <title>Genome sequence of Microcystis aeruginosa KW.</title>
        <authorList>
            <person name="Oh H.-M."/>
            <person name="Ahn C.-Y."/>
            <person name="Jeong H."/>
            <person name="Srivastava A."/>
            <person name="Lee H.-G."/>
            <person name="Kang S.-R."/>
        </authorList>
    </citation>
    <scope>NUCLEOTIDE SEQUENCE [LARGE SCALE GENOMIC DNA]</scope>
    <source>
        <strain evidence="10 11">KW</strain>
    </source>
</reference>
<gene>
    <name evidence="8" type="primary">lpxA</name>
    <name evidence="10" type="ORF">B1L04_28935</name>
</gene>
<dbReference type="CDD" id="cd03351">
    <property type="entry name" value="LbH_UDP-GlcNAc_AT"/>
    <property type="match status" value="1"/>
</dbReference>
<keyword evidence="1 8" id="KW-0963">Cytoplasm</keyword>
<dbReference type="UniPathway" id="UPA00359">
    <property type="reaction ID" value="UER00477"/>
</dbReference>
<dbReference type="NCBIfam" id="TIGR01852">
    <property type="entry name" value="lipid_A_lpxA"/>
    <property type="match status" value="1"/>
</dbReference>
<keyword evidence="2 8" id="KW-0444">Lipid biosynthesis</keyword>
<dbReference type="SUPFAM" id="SSF51161">
    <property type="entry name" value="Trimeric LpxA-like enzymes"/>
    <property type="match status" value="1"/>
</dbReference>
<evidence type="ECO:0000259" key="9">
    <source>
        <dbReference type="Pfam" id="PF13720"/>
    </source>
</evidence>
<comment type="subunit">
    <text evidence="8">Homotrimer.</text>
</comment>
<protein>
    <recommendedName>
        <fullName evidence="8">Acyl-[acyl-carrier-protein]--UDP-N-acetylglucosamine O-acyltransferase</fullName>
        <shortName evidence="8">UDP-N-acetylglucosamine acyltransferase</shortName>
        <ecNumber evidence="8">2.3.1.129</ecNumber>
    </recommendedName>
</protein>
<dbReference type="GO" id="GO:0009245">
    <property type="term" value="P:lipid A biosynthetic process"/>
    <property type="evidence" value="ECO:0007669"/>
    <property type="project" value="UniProtKB-UniRule"/>
</dbReference>
<dbReference type="EMBL" id="MVGR01000006">
    <property type="protein sequence ID" value="OPF14621.1"/>
    <property type="molecule type" value="Genomic_DNA"/>
</dbReference>
<dbReference type="GO" id="GO:0008780">
    <property type="term" value="F:acyl-[acyl-carrier-protein]-UDP-N-acetylglucosamine O-acyltransferase activity"/>
    <property type="evidence" value="ECO:0007669"/>
    <property type="project" value="UniProtKB-UniRule"/>
</dbReference>
<evidence type="ECO:0000313" key="10">
    <source>
        <dbReference type="EMBL" id="OPF14621.1"/>
    </source>
</evidence>
<keyword evidence="6 8" id="KW-0443">Lipid metabolism</keyword>
<dbReference type="Proteomes" id="UP000189835">
    <property type="component" value="Unassembled WGS sequence"/>
</dbReference>
<proteinExistence type="inferred from homology"/>
<dbReference type="GO" id="GO:0005737">
    <property type="term" value="C:cytoplasm"/>
    <property type="evidence" value="ECO:0007669"/>
    <property type="project" value="UniProtKB-SubCell"/>
</dbReference>
<dbReference type="InterPro" id="IPR010137">
    <property type="entry name" value="Lipid_A_LpxA"/>
</dbReference>
<dbReference type="Pfam" id="PF00132">
    <property type="entry name" value="Hexapep"/>
    <property type="match status" value="2"/>
</dbReference>
<dbReference type="InterPro" id="IPR037157">
    <property type="entry name" value="Acetyltransf_C_sf"/>
</dbReference>
<accession>A0A1V4BLT6</accession>
<dbReference type="InterPro" id="IPR018357">
    <property type="entry name" value="Hexapep_transf_CS"/>
</dbReference>
<keyword evidence="5 8" id="KW-0677">Repeat</keyword>
<evidence type="ECO:0000256" key="1">
    <source>
        <dbReference type="ARBA" id="ARBA00022490"/>
    </source>
</evidence>
<feature type="domain" description="UDP N-acetylglucosamine O-acyltransferase C-terminal" evidence="9">
    <location>
        <begin position="190"/>
        <end position="268"/>
    </location>
</feature>
<dbReference type="InterPro" id="IPR029098">
    <property type="entry name" value="Acetyltransf_C"/>
</dbReference>
<evidence type="ECO:0000256" key="4">
    <source>
        <dbReference type="ARBA" id="ARBA00022679"/>
    </source>
</evidence>
<comment type="pathway">
    <text evidence="8">Glycolipid biosynthesis; lipid IV(A) biosynthesis; lipid IV(A) from (3R)-3-hydroxytetradecanoyl-[acyl-carrier-protein] and UDP-N-acetyl-alpha-D-glucosamine: step 1/6.</text>
</comment>
<keyword evidence="4 8" id="KW-0808">Transferase</keyword>
<organism evidence="10 11">
    <name type="scientific">Microcystis aeruginosa KW</name>
    <dbReference type="NCBI Taxonomy" id="1960155"/>
    <lineage>
        <taxon>Bacteria</taxon>
        <taxon>Bacillati</taxon>
        <taxon>Cyanobacteriota</taxon>
        <taxon>Cyanophyceae</taxon>
        <taxon>Oscillatoriophycideae</taxon>
        <taxon>Chroococcales</taxon>
        <taxon>Microcystaceae</taxon>
        <taxon>Microcystis</taxon>
    </lineage>
</organism>
<dbReference type="RefSeq" id="WP_079210261.1">
    <property type="nucleotide sequence ID" value="NZ_MVGR01000006.1"/>
</dbReference>
<dbReference type="InterPro" id="IPR001451">
    <property type="entry name" value="Hexapep"/>
</dbReference>
<comment type="similarity">
    <text evidence="8">Belongs to the transferase hexapeptide repeat family. LpxA subfamily.</text>
</comment>
<dbReference type="Gene3D" id="1.20.1180.10">
    <property type="entry name" value="Udp N-acetylglucosamine O-acyltransferase, C-terminal domain"/>
    <property type="match status" value="1"/>
</dbReference>
<evidence type="ECO:0000256" key="5">
    <source>
        <dbReference type="ARBA" id="ARBA00022737"/>
    </source>
</evidence>
<dbReference type="Gene3D" id="2.160.10.10">
    <property type="entry name" value="Hexapeptide repeat proteins"/>
    <property type="match status" value="1"/>
</dbReference>
<dbReference type="PANTHER" id="PTHR43480">
    <property type="entry name" value="ACYL-[ACYL-CARRIER-PROTEIN]--UDP-N-ACETYLGLUCOSAMINE O-ACYLTRANSFERASE"/>
    <property type="match status" value="1"/>
</dbReference>
<sequence>MIHTVTKLSAGDFPLNTLIHPTAVIHPSAKLASKVKVGPYAVIGANVEIEADTIIDAHVVIEGPTKIGKGNHIFSGAVIGNEPQDLKYKGGESSVEIGDHNQIREFVTINRATDTGEVTQIGSNNLLMAYVHVAHNCILQDNIIIANSVALAGHVQIESKAVIGGVLGVHQFVHIGKMAMLGGMSRIDRDVPPFTLVEGNPCRVRTLNLVGLQRAGFTDEDLALLKKAFRIIYRSNINLQEALEQVSLLTDNPHVQHLCQFLQSSTTGEKRRGLIPGK</sequence>
<dbReference type="PANTHER" id="PTHR43480:SF1">
    <property type="entry name" value="ACYL-[ACYL-CARRIER-PROTEIN]--UDP-N-ACETYLGLUCOSAMINE O-ACYLTRANSFERASE, MITOCHONDRIAL-RELATED"/>
    <property type="match status" value="1"/>
</dbReference>
<dbReference type="EC" id="2.3.1.129" evidence="8"/>
<dbReference type="HAMAP" id="MF_00387">
    <property type="entry name" value="LpxA"/>
    <property type="match status" value="1"/>
</dbReference>
<dbReference type="GO" id="GO:0043886">
    <property type="term" value="F:structural constituent of carboxysome shell"/>
    <property type="evidence" value="ECO:0007669"/>
    <property type="project" value="UniProtKB-ARBA"/>
</dbReference>
<evidence type="ECO:0000256" key="8">
    <source>
        <dbReference type="HAMAP-Rule" id="MF_00387"/>
    </source>
</evidence>
<comment type="catalytic activity">
    <reaction evidence="8">
        <text>a (3R)-hydroxyacyl-[ACP] + UDP-N-acetyl-alpha-D-glucosamine = a UDP-3-O-[(3R)-3-hydroxyacyl]-N-acetyl-alpha-D-glucosamine + holo-[ACP]</text>
        <dbReference type="Rhea" id="RHEA:67812"/>
        <dbReference type="Rhea" id="RHEA-COMP:9685"/>
        <dbReference type="Rhea" id="RHEA-COMP:9945"/>
        <dbReference type="ChEBI" id="CHEBI:57705"/>
        <dbReference type="ChEBI" id="CHEBI:64479"/>
        <dbReference type="ChEBI" id="CHEBI:78827"/>
        <dbReference type="ChEBI" id="CHEBI:173225"/>
        <dbReference type="EC" id="2.3.1.129"/>
    </reaction>
</comment>
<dbReference type="PROSITE" id="PS00101">
    <property type="entry name" value="HEXAPEP_TRANSFERASES"/>
    <property type="match status" value="1"/>
</dbReference>
<dbReference type="NCBIfam" id="NF003657">
    <property type="entry name" value="PRK05289.1"/>
    <property type="match status" value="1"/>
</dbReference>
<dbReference type="GO" id="GO:0031470">
    <property type="term" value="C:carboxysome"/>
    <property type="evidence" value="ECO:0007669"/>
    <property type="project" value="UniProtKB-ARBA"/>
</dbReference>
<name>A0A1V4BLT6_MICAE</name>
<comment type="subcellular location">
    <subcellularLocation>
        <location evidence="8">Cytoplasm</location>
    </subcellularLocation>
</comment>